<sequence>MSTVIRSGRNASIDALKGASGSGGKHPRKGNGGRRPPRDRPAISKKRRADACLLCKRTDHSTANCPNGAIFLNEAQFPPRPRDCRHANRPVTPAPRRCPRQQGPTARDRRRAIRQARRKDTEQAPEREEPREDIEEEPQEHLPPEREQTG</sequence>
<feature type="compositionally biased region" description="Basic and acidic residues" evidence="1">
    <location>
        <begin position="139"/>
        <end position="150"/>
    </location>
</feature>
<name>A0A229YV72_9EURO</name>
<gene>
    <name evidence="2" type="ORF">CFD26_103600</name>
</gene>
<feature type="compositionally biased region" description="Basic residues" evidence="1">
    <location>
        <begin position="108"/>
        <end position="117"/>
    </location>
</feature>
<feature type="compositionally biased region" description="Basic and acidic residues" evidence="1">
    <location>
        <begin position="118"/>
        <end position="130"/>
    </location>
</feature>
<keyword evidence="3" id="KW-1185">Reference proteome</keyword>
<dbReference type="OrthoDB" id="10610065at2759"/>
<evidence type="ECO:0000313" key="2">
    <source>
        <dbReference type="EMBL" id="RLL94811.1"/>
    </source>
</evidence>
<proteinExistence type="predicted"/>
<dbReference type="Proteomes" id="UP000215289">
    <property type="component" value="Unassembled WGS sequence"/>
</dbReference>
<feature type="region of interest" description="Disordered" evidence="1">
    <location>
        <begin position="73"/>
        <end position="150"/>
    </location>
</feature>
<comment type="caution">
    <text evidence="2">The sequence shown here is derived from an EMBL/GenBank/DDBJ whole genome shotgun (WGS) entry which is preliminary data.</text>
</comment>
<reference evidence="2 3" key="1">
    <citation type="submission" date="2018-08" db="EMBL/GenBank/DDBJ databases">
        <title>Draft genome sequences of two Aspergillus turcosus clinical strains isolated from bronchoalveolar lavage fluid: one azole-susceptible and the other azole-resistant.</title>
        <authorList>
            <person name="Parent-Michaud M."/>
            <person name="Dufresne P.J."/>
            <person name="Fournier E."/>
            <person name="Martineau C."/>
            <person name="Moreira S."/>
            <person name="Perkins V."/>
            <person name="De Repentigny L."/>
            <person name="Dufresne S.F."/>
        </authorList>
    </citation>
    <scope>NUCLEOTIDE SEQUENCE [LARGE SCALE GENOMIC DNA]</scope>
    <source>
        <strain evidence="2">HMR AF 1038</strain>
    </source>
</reference>
<feature type="compositionally biased region" description="Basic residues" evidence="1">
    <location>
        <begin position="25"/>
        <end position="35"/>
    </location>
</feature>
<dbReference type="AlphaFoldDB" id="A0A229YV72"/>
<dbReference type="EMBL" id="NIDN02000183">
    <property type="protein sequence ID" value="RLL94811.1"/>
    <property type="molecule type" value="Genomic_DNA"/>
</dbReference>
<organism evidence="2 3">
    <name type="scientific">Aspergillus turcosus</name>
    <dbReference type="NCBI Taxonomy" id="1245748"/>
    <lineage>
        <taxon>Eukaryota</taxon>
        <taxon>Fungi</taxon>
        <taxon>Dikarya</taxon>
        <taxon>Ascomycota</taxon>
        <taxon>Pezizomycotina</taxon>
        <taxon>Eurotiomycetes</taxon>
        <taxon>Eurotiomycetidae</taxon>
        <taxon>Eurotiales</taxon>
        <taxon>Aspergillaceae</taxon>
        <taxon>Aspergillus</taxon>
        <taxon>Aspergillus subgen. Fumigati</taxon>
    </lineage>
</organism>
<feature type="region of interest" description="Disordered" evidence="1">
    <location>
        <begin position="1"/>
        <end position="48"/>
    </location>
</feature>
<evidence type="ECO:0000313" key="3">
    <source>
        <dbReference type="Proteomes" id="UP000215289"/>
    </source>
</evidence>
<accession>A0A229YV72</accession>
<evidence type="ECO:0000256" key="1">
    <source>
        <dbReference type="SAM" id="MobiDB-lite"/>
    </source>
</evidence>
<protein>
    <submittedName>
        <fullName evidence="2">Uncharacterized protein</fullName>
    </submittedName>
</protein>